<evidence type="ECO:0000313" key="2">
    <source>
        <dbReference type="EMBL" id="MDC8011244.1"/>
    </source>
</evidence>
<gene>
    <name evidence="2" type="ORF">OD750_001645</name>
</gene>
<protein>
    <submittedName>
        <fullName evidence="2">Uncharacterized protein</fullName>
    </submittedName>
</protein>
<dbReference type="Proteomes" id="UP001139971">
    <property type="component" value="Unassembled WGS sequence"/>
</dbReference>
<organism evidence="2 3">
    <name type="scientific">Tahibacter soli</name>
    <dbReference type="NCBI Taxonomy" id="2983605"/>
    <lineage>
        <taxon>Bacteria</taxon>
        <taxon>Pseudomonadati</taxon>
        <taxon>Pseudomonadota</taxon>
        <taxon>Gammaproteobacteria</taxon>
        <taxon>Lysobacterales</taxon>
        <taxon>Rhodanobacteraceae</taxon>
        <taxon>Tahibacter</taxon>
    </lineage>
</organism>
<dbReference type="EMBL" id="JAOVZO020000001">
    <property type="protein sequence ID" value="MDC8011244.1"/>
    <property type="molecule type" value="Genomic_DNA"/>
</dbReference>
<evidence type="ECO:0000256" key="1">
    <source>
        <dbReference type="SAM" id="SignalP"/>
    </source>
</evidence>
<dbReference type="RefSeq" id="WP_263543735.1">
    <property type="nucleotide sequence ID" value="NZ_JAOVZO020000001.1"/>
</dbReference>
<proteinExistence type="predicted"/>
<accession>A0A9X3YFV2</accession>
<feature type="signal peptide" evidence="1">
    <location>
        <begin position="1"/>
        <end position="21"/>
    </location>
</feature>
<dbReference type="AlphaFoldDB" id="A0A9X3YFV2"/>
<comment type="caution">
    <text evidence="2">The sequence shown here is derived from an EMBL/GenBank/DDBJ whole genome shotgun (WGS) entry which is preliminary data.</text>
</comment>
<feature type="chain" id="PRO_5040804043" evidence="1">
    <location>
        <begin position="22"/>
        <end position="152"/>
    </location>
</feature>
<keyword evidence="1" id="KW-0732">Signal</keyword>
<reference evidence="2" key="1">
    <citation type="submission" date="2023-02" db="EMBL/GenBank/DDBJ databases">
        <title>Tahibacter soli sp. nov. isolated from soil.</title>
        <authorList>
            <person name="Baek J.H."/>
            <person name="Lee J.K."/>
            <person name="Choi D.G."/>
            <person name="Jeon C.O."/>
        </authorList>
    </citation>
    <scope>NUCLEOTIDE SEQUENCE</scope>
    <source>
        <strain evidence="2">BL</strain>
    </source>
</reference>
<evidence type="ECO:0000313" key="3">
    <source>
        <dbReference type="Proteomes" id="UP001139971"/>
    </source>
</evidence>
<keyword evidence="3" id="KW-1185">Reference proteome</keyword>
<name>A0A9X3YFV2_9GAMM</name>
<sequence length="152" mass="16705">MKRRSVSLAAAIIAAAVCAGAEARGMLRAYAERIDVVDAMGYRVQARVREEAFAFLKLTLDRGRSLAIDARKLAFARTPDLRAAALWFDQADGVNYYRLTIPFRNFGERGENDYLLVVNIADRALRSIFVGMAGEPGGRVVACIEGDCDSAW</sequence>